<proteinExistence type="inferred from homology"/>
<dbReference type="AlphaFoldDB" id="A0A1A9W8Y6"/>
<dbReference type="PIRSF" id="PIRSF038921">
    <property type="entry name" value="P14a"/>
    <property type="match status" value="1"/>
</dbReference>
<evidence type="ECO:0000256" key="4">
    <source>
        <dbReference type="ARBA" id="ARBA00022729"/>
    </source>
</evidence>
<dbReference type="VEuPathDB" id="VectorBase:GBRI010635"/>
<dbReference type="Proteomes" id="UP000091820">
    <property type="component" value="Unassembled WGS sequence"/>
</dbReference>
<sequence>MNYKILVYLLLLRTTFILAEFEDYCREDLCPTGRQHIGCNIPERSFCPPLTLLSITEVLKKFITDAHNHYRNYVAWGEDNHFDRACRMATMQWDDELAKLAELRVLNCNMEEKEKDCHNTENWLSSGQNIQVDHDFEGTSSILLFSLVFDRWYNASILMDREKIKSYSTENQDVNSFLLMMLDHNDRVGCAAISYDGKGGYLTYIVVCNYAADLNKNIPVYTACRETGASCKTGENSEFIGLCSINEKYDREKL</sequence>
<dbReference type="EnsemblMetazoa" id="GBRI010635-RA">
    <property type="protein sequence ID" value="GBRI010635-PA"/>
    <property type="gene ID" value="GBRI010635"/>
</dbReference>
<feature type="chain" id="PRO_5008400103" evidence="5">
    <location>
        <begin position="20"/>
        <end position="254"/>
    </location>
</feature>
<evidence type="ECO:0000313" key="8">
    <source>
        <dbReference type="Proteomes" id="UP000091820"/>
    </source>
</evidence>
<dbReference type="PANTHER" id="PTHR10334">
    <property type="entry name" value="CYSTEINE-RICH SECRETORY PROTEIN-RELATED"/>
    <property type="match status" value="1"/>
</dbReference>
<feature type="domain" description="SCP" evidence="6">
    <location>
        <begin position="58"/>
        <end position="218"/>
    </location>
</feature>
<comment type="subcellular location">
    <subcellularLocation>
        <location evidence="1">Secreted</location>
    </subcellularLocation>
</comment>
<keyword evidence="3" id="KW-0964">Secreted</keyword>
<evidence type="ECO:0000313" key="7">
    <source>
        <dbReference type="EnsemblMetazoa" id="GBRI010635-PA"/>
    </source>
</evidence>
<dbReference type="Pfam" id="PF00188">
    <property type="entry name" value="CAP"/>
    <property type="match status" value="1"/>
</dbReference>
<feature type="signal peptide" evidence="5">
    <location>
        <begin position="1"/>
        <end position="19"/>
    </location>
</feature>
<organism evidence="7 8">
    <name type="scientific">Glossina brevipalpis</name>
    <dbReference type="NCBI Taxonomy" id="37001"/>
    <lineage>
        <taxon>Eukaryota</taxon>
        <taxon>Metazoa</taxon>
        <taxon>Ecdysozoa</taxon>
        <taxon>Arthropoda</taxon>
        <taxon>Hexapoda</taxon>
        <taxon>Insecta</taxon>
        <taxon>Pterygota</taxon>
        <taxon>Neoptera</taxon>
        <taxon>Endopterygota</taxon>
        <taxon>Diptera</taxon>
        <taxon>Brachycera</taxon>
        <taxon>Muscomorpha</taxon>
        <taxon>Hippoboscoidea</taxon>
        <taxon>Glossinidae</taxon>
        <taxon>Glossina</taxon>
    </lineage>
</organism>
<evidence type="ECO:0000256" key="3">
    <source>
        <dbReference type="ARBA" id="ARBA00022525"/>
    </source>
</evidence>
<keyword evidence="8" id="KW-1185">Reference proteome</keyword>
<dbReference type="InterPro" id="IPR014044">
    <property type="entry name" value="CAP_dom"/>
</dbReference>
<reference evidence="8" key="1">
    <citation type="submission" date="2014-03" db="EMBL/GenBank/DDBJ databases">
        <authorList>
            <person name="Aksoy S."/>
            <person name="Warren W."/>
            <person name="Wilson R.K."/>
        </authorList>
    </citation>
    <scope>NUCLEOTIDE SEQUENCE [LARGE SCALE GENOMIC DNA]</scope>
    <source>
        <strain evidence="8">IAEA</strain>
    </source>
</reference>
<dbReference type="InterPro" id="IPR034763">
    <property type="entry name" value="P14a_insect"/>
</dbReference>
<evidence type="ECO:0000259" key="6">
    <source>
        <dbReference type="SMART" id="SM00198"/>
    </source>
</evidence>
<name>A0A1A9W8Y6_9MUSC</name>
<evidence type="ECO:0000256" key="1">
    <source>
        <dbReference type="ARBA" id="ARBA00004613"/>
    </source>
</evidence>
<evidence type="ECO:0000256" key="5">
    <source>
        <dbReference type="SAM" id="SignalP"/>
    </source>
</evidence>
<dbReference type="InterPro" id="IPR001283">
    <property type="entry name" value="CRISP-related"/>
</dbReference>
<evidence type="ECO:0000256" key="2">
    <source>
        <dbReference type="ARBA" id="ARBA00009923"/>
    </source>
</evidence>
<reference evidence="7" key="2">
    <citation type="submission" date="2020-05" db="UniProtKB">
        <authorList>
            <consortium name="EnsemblMetazoa"/>
        </authorList>
    </citation>
    <scope>IDENTIFICATION</scope>
    <source>
        <strain evidence="7">IAEA</strain>
    </source>
</reference>
<dbReference type="SMART" id="SM00198">
    <property type="entry name" value="SCP"/>
    <property type="match status" value="1"/>
</dbReference>
<dbReference type="InterPro" id="IPR035940">
    <property type="entry name" value="CAP_sf"/>
</dbReference>
<dbReference type="CDD" id="cd05380">
    <property type="entry name" value="CAP_euk"/>
    <property type="match status" value="1"/>
</dbReference>
<dbReference type="STRING" id="37001.A0A1A9W8Y6"/>
<protein>
    <submittedName>
        <fullName evidence="7">SCP domain-containing protein</fullName>
    </submittedName>
</protein>
<dbReference type="SUPFAM" id="SSF55797">
    <property type="entry name" value="PR-1-like"/>
    <property type="match status" value="1"/>
</dbReference>
<dbReference type="Gene3D" id="3.40.33.10">
    <property type="entry name" value="CAP"/>
    <property type="match status" value="1"/>
</dbReference>
<accession>A0A1A9W8Y6</accession>
<dbReference type="GO" id="GO:0005576">
    <property type="term" value="C:extracellular region"/>
    <property type="evidence" value="ECO:0007669"/>
    <property type="project" value="UniProtKB-SubCell"/>
</dbReference>
<keyword evidence="4 5" id="KW-0732">Signal</keyword>
<comment type="similarity">
    <text evidence="2">Belongs to the CRISP family.</text>
</comment>